<organism evidence="2 4">
    <name type="scientific">Candidatus Methanofastidiosum methylothiophilum</name>
    <dbReference type="NCBI Taxonomy" id="1705564"/>
    <lineage>
        <taxon>Archaea</taxon>
        <taxon>Methanobacteriati</taxon>
        <taxon>Methanobacteriota</taxon>
        <taxon>Stenosarchaea group</taxon>
        <taxon>Candidatus Methanofastidiosia</taxon>
        <taxon>Candidatus Methanofastidiosales</taxon>
        <taxon>Candidatus Methanofastidiosaceae</taxon>
        <taxon>Candidatus Methanofastidiosum</taxon>
    </lineage>
</organism>
<evidence type="ECO:0000313" key="2">
    <source>
        <dbReference type="EMBL" id="KYC55460.1"/>
    </source>
</evidence>
<sequence>MDFIYLKLRILKIHNSYITNLFLNIKYYANTSQIIFKLKILILFMKTLTAFILFLIVIFPISCEFSTLIVPLNDSDIPKEIKPLLKEGYRIYFQDFEENLIEFICYDENSASLLLGEFINSRGGYKLQEYSPYSYRNIDGYYFTTTWGAGYVLKDNNKIYVFNSPSNNIKNLNILIENKFGKEYPYHFLILLLVPIGVVLYKLFK</sequence>
<dbReference type="Proteomes" id="UP000092420">
    <property type="component" value="Unassembled WGS sequence"/>
</dbReference>
<comment type="caution">
    <text evidence="2">The sequence shown here is derived from an EMBL/GenBank/DDBJ whole genome shotgun (WGS) entry which is preliminary data.</text>
</comment>
<dbReference type="EMBL" id="LNJB01000001">
    <property type="protein sequence ID" value="KYC55460.1"/>
    <property type="molecule type" value="Genomic_DNA"/>
</dbReference>
<dbReference type="EMBL" id="LNJE01000002">
    <property type="protein sequence ID" value="KYC58505.1"/>
    <property type="molecule type" value="Genomic_DNA"/>
</dbReference>
<keyword evidence="1" id="KW-0812">Transmembrane</keyword>
<accession>A0A150JK80</accession>
<name>A0A150JK80_9EURY</name>
<dbReference type="AlphaFoldDB" id="A0A150JK80"/>
<proteinExistence type="predicted"/>
<evidence type="ECO:0000313" key="4">
    <source>
        <dbReference type="Proteomes" id="UP000092420"/>
    </source>
</evidence>
<evidence type="ECO:0000256" key="1">
    <source>
        <dbReference type="SAM" id="Phobius"/>
    </source>
</evidence>
<evidence type="ECO:0000313" key="3">
    <source>
        <dbReference type="EMBL" id="KYC58505.1"/>
    </source>
</evidence>
<feature type="transmembrane region" description="Helical" evidence="1">
    <location>
        <begin position="184"/>
        <end position="204"/>
    </location>
</feature>
<accession>A0A150JE10</accession>
<gene>
    <name evidence="2" type="ORF">AN188_00112</name>
    <name evidence="3" type="ORF">APG09_00252</name>
</gene>
<protein>
    <submittedName>
        <fullName evidence="2">Uncharacterized protein</fullName>
    </submittedName>
</protein>
<keyword evidence="1" id="KW-0472">Membrane</keyword>
<keyword evidence="1" id="KW-1133">Transmembrane helix</keyword>
<reference evidence="2 4" key="1">
    <citation type="journal article" date="2016" name="ISME J.">
        <title>Chasing the elusive Euryarchaeota class WSA2: genomes reveal a uniquely fastidious methyl-reducing methanogen.</title>
        <authorList>
            <person name="Nobu M.K."/>
            <person name="Narihiro T."/>
            <person name="Kuroda K."/>
            <person name="Mei R."/>
            <person name="Liu W.T."/>
        </authorList>
    </citation>
    <scope>NUCLEOTIDE SEQUENCE [LARGE SCALE GENOMIC DNA]</scope>
    <source>
        <strain evidence="2">ADurb1013_Bin02101</strain>
        <strain evidence="3">ADurb1213_Bin02801</strain>
    </source>
</reference>
<feature type="transmembrane region" description="Helical" evidence="1">
    <location>
        <begin position="40"/>
        <end position="61"/>
    </location>
</feature>
<accession>A0A150JMK8</accession>